<reference evidence="7" key="1">
    <citation type="submission" date="2018-06" db="EMBL/GenBank/DDBJ databases">
        <authorList>
            <person name="Zhirakovskaya E."/>
        </authorList>
    </citation>
    <scope>NUCLEOTIDE SEQUENCE</scope>
</reference>
<dbReference type="GO" id="GO:0047334">
    <property type="term" value="F:diphosphate-fructose-6-phosphate 1-phosphotransferase activity"/>
    <property type="evidence" value="ECO:0007669"/>
    <property type="project" value="InterPro"/>
</dbReference>
<name>A0A3B0VW94_9ZZZZ</name>
<evidence type="ECO:0000256" key="5">
    <source>
        <dbReference type="ARBA" id="ARBA00022842"/>
    </source>
</evidence>
<protein>
    <submittedName>
        <fullName evidence="7">6-phosphofructokinase</fullName>
        <ecNumber evidence="7">2.7.1.11</ecNumber>
    </submittedName>
</protein>
<keyword evidence="5" id="KW-0460">Magnesium</keyword>
<dbReference type="GO" id="GO:0006002">
    <property type="term" value="P:fructose 6-phosphate metabolic process"/>
    <property type="evidence" value="ECO:0007669"/>
    <property type="project" value="InterPro"/>
</dbReference>
<dbReference type="Gene3D" id="3.40.50.450">
    <property type="match status" value="1"/>
</dbReference>
<evidence type="ECO:0000259" key="6">
    <source>
        <dbReference type="Pfam" id="PF00365"/>
    </source>
</evidence>
<dbReference type="PANTHER" id="PTHR45770">
    <property type="entry name" value="ATP-DEPENDENT 6-PHOSPHOFRUCTOKINASE 1"/>
    <property type="match status" value="1"/>
</dbReference>
<dbReference type="InterPro" id="IPR011404">
    <property type="entry name" value="PPi-PFK"/>
</dbReference>
<evidence type="ECO:0000313" key="7">
    <source>
        <dbReference type="EMBL" id="VAW44610.1"/>
    </source>
</evidence>
<dbReference type="HAMAP" id="MF_01978">
    <property type="entry name" value="Phosphofructokinase_II_B2"/>
    <property type="match status" value="1"/>
</dbReference>
<dbReference type="PRINTS" id="PR00476">
    <property type="entry name" value="PHFRCTKINASE"/>
</dbReference>
<dbReference type="EC" id="2.7.1.11" evidence="7"/>
<evidence type="ECO:0000256" key="2">
    <source>
        <dbReference type="ARBA" id="ARBA00022679"/>
    </source>
</evidence>
<proteinExistence type="inferred from homology"/>
<dbReference type="InterPro" id="IPR050929">
    <property type="entry name" value="PFKA"/>
</dbReference>
<dbReference type="GO" id="GO:0003872">
    <property type="term" value="F:6-phosphofructokinase activity"/>
    <property type="evidence" value="ECO:0007669"/>
    <property type="project" value="UniProtKB-EC"/>
</dbReference>
<evidence type="ECO:0000256" key="1">
    <source>
        <dbReference type="ARBA" id="ARBA00001946"/>
    </source>
</evidence>
<organism evidence="7">
    <name type="scientific">hydrothermal vent metagenome</name>
    <dbReference type="NCBI Taxonomy" id="652676"/>
    <lineage>
        <taxon>unclassified sequences</taxon>
        <taxon>metagenomes</taxon>
        <taxon>ecological metagenomes</taxon>
    </lineage>
</organism>
<dbReference type="InterPro" id="IPR000023">
    <property type="entry name" value="Phosphofructokinase_dom"/>
</dbReference>
<dbReference type="InterPro" id="IPR022953">
    <property type="entry name" value="ATP_PFK"/>
</dbReference>
<dbReference type="Gene3D" id="3.40.50.460">
    <property type="entry name" value="Phosphofructokinase domain"/>
    <property type="match status" value="1"/>
</dbReference>
<dbReference type="Pfam" id="PF00365">
    <property type="entry name" value="PFK"/>
    <property type="match status" value="1"/>
</dbReference>
<dbReference type="EMBL" id="UOFC01000014">
    <property type="protein sequence ID" value="VAW44610.1"/>
    <property type="molecule type" value="Genomic_DNA"/>
</dbReference>
<keyword evidence="3" id="KW-0479">Metal-binding</keyword>
<evidence type="ECO:0000256" key="4">
    <source>
        <dbReference type="ARBA" id="ARBA00022777"/>
    </source>
</evidence>
<dbReference type="UniPathway" id="UPA00109">
    <property type="reaction ID" value="UER00182"/>
</dbReference>
<keyword evidence="2 7" id="KW-0808">Transferase</keyword>
<dbReference type="SUPFAM" id="SSF53784">
    <property type="entry name" value="Phosphofructokinase"/>
    <property type="match status" value="1"/>
</dbReference>
<accession>A0A3B0VW94</accession>
<sequence length="437" mass="48374">MTTYSPPPVNRPINQPINNVLYAQAGGVTAVINASAAAIIETVFATPEKFGTMYGAFNGIKGILEERLIDLSRLSTEPLTAIKYQPGAIFKACRFDLDPLEHNPEQYARMLEVFKTYRIGTFFYNGGNGSMITAQKVGDYCRQHNHPVNCIGVAKTIDNDLAISHCSPGFGSAAKYLASSFLEATLDTLSMHDTSTRFFVMETMGRNTGWLTLAAGLIQDVMPDVPLILLPAERPFNQAVFLNKVKQLIEQKGYCVCAVSEGLKNQNGEYLSIANIEHTHERDYTQLGGVGYTISKLVSDTFKVKSHYAIPDYLQRSASHLVSKTDWQMAYDAGVAAVEAAKIGLHGVLPIVCIKKEHPFEWQFKNVPLKDVANLEKTVPDEFISLDGMNLTVEALHYLRPLIQGERPVPFKNGLPNIPVIEFQEVSKQLPKFKAVK</sequence>
<dbReference type="AlphaFoldDB" id="A0A3B0VW94"/>
<dbReference type="InterPro" id="IPR035966">
    <property type="entry name" value="PKF_sf"/>
</dbReference>
<feature type="domain" description="Phosphofructokinase" evidence="6">
    <location>
        <begin position="20"/>
        <end position="340"/>
    </location>
</feature>
<gene>
    <name evidence="7" type="ORF">MNBD_GAMMA03-1578</name>
</gene>
<keyword evidence="4 7" id="KW-0418">Kinase</keyword>
<dbReference type="NCBIfam" id="NF010675">
    <property type="entry name" value="PRK14072.1"/>
    <property type="match status" value="1"/>
</dbReference>
<comment type="cofactor">
    <cofactor evidence="1">
        <name>Mg(2+)</name>
        <dbReference type="ChEBI" id="CHEBI:18420"/>
    </cofactor>
</comment>
<evidence type="ECO:0000256" key="3">
    <source>
        <dbReference type="ARBA" id="ARBA00022723"/>
    </source>
</evidence>
<dbReference type="PIRSF" id="PIRSF036483">
    <property type="entry name" value="PFK_XF0274"/>
    <property type="match status" value="1"/>
</dbReference>
<dbReference type="GO" id="GO:0046872">
    <property type="term" value="F:metal ion binding"/>
    <property type="evidence" value="ECO:0007669"/>
    <property type="project" value="UniProtKB-KW"/>
</dbReference>